<gene>
    <name evidence="15" type="ORF">K4H28_04935</name>
</gene>
<keyword evidence="13" id="KW-0325">Glycoprotein</keyword>
<sequence>MPRIAYFILAHAQAEQLARLVTQLNTANTHFYIHIDANTPTETYTSMKAAVKNIHCNATFIGRQPCRWGGFSLVDASLRLIKAAIQDGFDWGVLLSGQDYPIHSNEYITEFLNSSQEAGFIELKPAAEFDVAYRYRAWHFEALNGKASGKALQKIQRWANACGIQRQLPSPLQAIHAGSQWWILSERACKTMLSWLEINPNVTAFFKRTLVPDEMFFQTVLMHTGLANKLNPKSMRHLEWNKGAWSPKTFQADEIKTLNNRPELFARKFSADVATEHALDLLHQQQKKSTHL</sequence>
<evidence type="ECO:0000313" key="15">
    <source>
        <dbReference type="EMBL" id="QZA78754.1"/>
    </source>
</evidence>
<keyword evidence="6" id="KW-0479">Metal-binding</keyword>
<keyword evidence="4" id="KW-0808">Transferase</keyword>
<evidence type="ECO:0000256" key="6">
    <source>
        <dbReference type="ARBA" id="ARBA00022723"/>
    </source>
</evidence>
<keyword evidence="5" id="KW-0812">Transmembrane</keyword>
<keyword evidence="7" id="KW-0256">Endoplasmic reticulum</keyword>
<evidence type="ECO:0000256" key="4">
    <source>
        <dbReference type="ARBA" id="ARBA00022679"/>
    </source>
</evidence>
<reference evidence="15 16" key="1">
    <citation type="submission" date="2021-08" db="EMBL/GenBank/DDBJ databases">
        <title>complete genome sequencing of Deefgea sp. D25.</title>
        <authorList>
            <person name="Bae J.-W."/>
            <person name="Gim D.-H."/>
        </authorList>
    </citation>
    <scope>NUCLEOTIDE SEQUENCE [LARGE SCALE GENOMIC DNA]</scope>
    <source>
        <strain evidence="15 16">D25</strain>
    </source>
</reference>
<evidence type="ECO:0000256" key="1">
    <source>
        <dbReference type="ARBA" id="ARBA00004323"/>
    </source>
</evidence>
<organism evidence="15 16">
    <name type="scientific">Deefgea tanakiae</name>
    <dbReference type="NCBI Taxonomy" id="2865840"/>
    <lineage>
        <taxon>Bacteria</taxon>
        <taxon>Pseudomonadati</taxon>
        <taxon>Pseudomonadota</taxon>
        <taxon>Betaproteobacteria</taxon>
        <taxon>Neisseriales</taxon>
        <taxon>Chitinibacteraceae</taxon>
        <taxon>Deefgea</taxon>
    </lineage>
</organism>
<dbReference type="Proteomes" id="UP000825679">
    <property type="component" value="Chromosome"/>
</dbReference>
<keyword evidence="16" id="KW-1185">Reference proteome</keyword>
<name>A0ABX8ZD02_9NEIS</name>
<evidence type="ECO:0000256" key="7">
    <source>
        <dbReference type="ARBA" id="ARBA00022824"/>
    </source>
</evidence>
<evidence type="ECO:0000256" key="14">
    <source>
        <dbReference type="ARBA" id="ARBA00042865"/>
    </source>
</evidence>
<evidence type="ECO:0000256" key="2">
    <source>
        <dbReference type="ARBA" id="ARBA00004648"/>
    </source>
</evidence>
<evidence type="ECO:0000256" key="5">
    <source>
        <dbReference type="ARBA" id="ARBA00022692"/>
    </source>
</evidence>
<dbReference type="RefSeq" id="WP_221007276.1">
    <property type="nucleotide sequence ID" value="NZ_CP081150.1"/>
</dbReference>
<evidence type="ECO:0000256" key="8">
    <source>
        <dbReference type="ARBA" id="ARBA00022968"/>
    </source>
</evidence>
<keyword evidence="12" id="KW-1015">Disulfide bond</keyword>
<proteinExistence type="predicted"/>
<dbReference type="PANTHER" id="PTHR46025:SF3">
    <property type="entry name" value="XYLOSYLTRANSFERASE OXT"/>
    <property type="match status" value="1"/>
</dbReference>
<evidence type="ECO:0000256" key="12">
    <source>
        <dbReference type="ARBA" id="ARBA00023157"/>
    </source>
</evidence>
<keyword evidence="10" id="KW-0333">Golgi apparatus</keyword>
<protein>
    <recommendedName>
        <fullName evidence="14">Peptide O-xylosyltransferase</fullName>
    </recommendedName>
</protein>
<dbReference type="InterPro" id="IPR003406">
    <property type="entry name" value="Glyco_trans_14"/>
</dbReference>
<dbReference type="PANTHER" id="PTHR46025">
    <property type="entry name" value="XYLOSYLTRANSFERASE OXT"/>
    <property type="match status" value="1"/>
</dbReference>
<dbReference type="EMBL" id="CP081150">
    <property type="protein sequence ID" value="QZA78754.1"/>
    <property type="molecule type" value="Genomic_DNA"/>
</dbReference>
<keyword evidence="8" id="KW-0735">Signal-anchor</keyword>
<evidence type="ECO:0000313" key="16">
    <source>
        <dbReference type="Proteomes" id="UP000825679"/>
    </source>
</evidence>
<keyword evidence="11" id="KW-0472">Membrane</keyword>
<evidence type="ECO:0000256" key="13">
    <source>
        <dbReference type="ARBA" id="ARBA00023180"/>
    </source>
</evidence>
<dbReference type="Pfam" id="PF02485">
    <property type="entry name" value="Branch"/>
    <property type="match status" value="1"/>
</dbReference>
<evidence type="ECO:0000256" key="10">
    <source>
        <dbReference type="ARBA" id="ARBA00023034"/>
    </source>
</evidence>
<accession>A0ABX8ZD02</accession>
<comment type="subcellular location">
    <subcellularLocation>
        <location evidence="2">Endoplasmic reticulum membrane</location>
        <topology evidence="2">Single-pass type II membrane protein</topology>
    </subcellularLocation>
    <subcellularLocation>
        <location evidence="1">Golgi apparatus membrane</location>
        <topology evidence="1">Single-pass type II membrane protein</topology>
    </subcellularLocation>
</comment>
<evidence type="ECO:0000256" key="11">
    <source>
        <dbReference type="ARBA" id="ARBA00023136"/>
    </source>
</evidence>
<dbReference type="InterPro" id="IPR043538">
    <property type="entry name" value="XYLT"/>
</dbReference>
<evidence type="ECO:0000256" key="9">
    <source>
        <dbReference type="ARBA" id="ARBA00022989"/>
    </source>
</evidence>
<keyword evidence="9" id="KW-1133">Transmembrane helix</keyword>
<evidence type="ECO:0000256" key="3">
    <source>
        <dbReference type="ARBA" id="ARBA00022676"/>
    </source>
</evidence>
<keyword evidence="3" id="KW-0328">Glycosyltransferase</keyword>